<feature type="domain" description="PROP1-like PPR" evidence="4">
    <location>
        <begin position="141"/>
        <end position="270"/>
    </location>
</feature>
<dbReference type="FunFam" id="1.25.40.10:FF:003110">
    <property type="entry name" value="Uncharacterized protein"/>
    <property type="match status" value="1"/>
</dbReference>
<feature type="region of interest" description="Disordered" evidence="3">
    <location>
        <begin position="54"/>
        <end position="87"/>
    </location>
</feature>
<dbReference type="STRING" id="5786.F0ZLW7"/>
<dbReference type="KEGG" id="dpp:DICPUDRAFT_152635"/>
<dbReference type="InParanoid" id="F0ZLW7"/>
<dbReference type="PANTHER" id="PTHR47936:SF1">
    <property type="entry name" value="PENTATRICOPEPTIDE REPEAT-CONTAINING PROTEIN GUN1, CHLOROPLASTIC"/>
    <property type="match status" value="1"/>
</dbReference>
<dbReference type="Proteomes" id="UP000001064">
    <property type="component" value="Unassembled WGS sequence"/>
</dbReference>
<evidence type="ECO:0000313" key="6">
    <source>
        <dbReference type="Proteomes" id="UP000001064"/>
    </source>
</evidence>
<feature type="domain" description="PROP1-like PPR" evidence="4">
    <location>
        <begin position="359"/>
        <end position="524"/>
    </location>
</feature>
<name>F0ZLW7_DICPU</name>
<dbReference type="FunCoup" id="F0ZLW7">
    <property type="interactions" value="36"/>
</dbReference>
<evidence type="ECO:0000256" key="3">
    <source>
        <dbReference type="SAM" id="MobiDB-lite"/>
    </source>
</evidence>
<keyword evidence="1" id="KW-0677">Repeat</keyword>
<feature type="repeat" description="PPR" evidence="2">
    <location>
        <begin position="439"/>
        <end position="473"/>
    </location>
</feature>
<dbReference type="InterPro" id="IPR033443">
    <property type="entry name" value="PROP1-like_PPR_dom"/>
</dbReference>
<dbReference type="eggNOG" id="KOG4197">
    <property type="taxonomic scope" value="Eukaryota"/>
</dbReference>
<dbReference type="FunFam" id="1.25.40.10:FF:003140">
    <property type="entry name" value="Uncharacterized protein"/>
    <property type="match status" value="1"/>
</dbReference>
<dbReference type="OrthoDB" id="185373at2759"/>
<evidence type="ECO:0000256" key="2">
    <source>
        <dbReference type="PROSITE-ProRule" id="PRU00708"/>
    </source>
</evidence>
<dbReference type="EMBL" id="GL871073">
    <property type="protein sequence ID" value="EGC35059.1"/>
    <property type="molecule type" value="Genomic_DNA"/>
</dbReference>
<dbReference type="Pfam" id="PF17177">
    <property type="entry name" value="PPR_long"/>
    <property type="match status" value="2"/>
</dbReference>
<gene>
    <name evidence="5" type="ORF">DICPUDRAFT_152635</name>
</gene>
<accession>F0ZLW7</accession>
<dbReference type="Gene3D" id="1.25.40.10">
    <property type="entry name" value="Tetratricopeptide repeat domain"/>
    <property type="match status" value="4"/>
</dbReference>
<dbReference type="PROSITE" id="PS51375">
    <property type="entry name" value="PPR"/>
    <property type="match status" value="4"/>
</dbReference>
<dbReference type="PANTHER" id="PTHR47936">
    <property type="entry name" value="PPR_LONG DOMAIN-CONTAINING PROTEIN"/>
    <property type="match status" value="1"/>
</dbReference>
<dbReference type="RefSeq" id="XP_003288427.1">
    <property type="nucleotide sequence ID" value="XM_003288379.1"/>
</dbReference>
<organism evidence="5 6">
    <name type="scientific">Dictyostelium purpureum</name>
    <name type="common">Slime mold</name>
    <dbReference type="NCBI Taxonomy" id="5786"/>
    <lineage>
        <taxon>Eukaryota</taxon>
        <taxon>Amoebozoa</taxon>
        <taxon>Evosea</taxon>
        <taxon>Eumycetozoa</taxon>
        <taxon>Dictyostelia</taxon>
        <taxon>Dictyosteliales</taxon>
        <taxon>Dictyosteliaceae</taxon>
        <taxon>Dictyostelium</taxon>
    </lineage>
</organism>
<evidence type="ECO:0000259" key="4">
    <source>
        <dbReference type="Pfam" id="PF17177"/>
    </source>
</evidence>
<dbReference type="AlphaFoldDB" id="F0ZLW7"/>
<dbReference type="NCBIfam" id="TIGR00756">
    <property type="entry name" value="PPR"/>
    <property type="match status" value="2"/>
</dbReference>
<reference evidence="6" key="1">
    <citation type="journal article" date="2011" name="Genome Biol.">
        <title>Comparative genomics of the social amoebae Dictyostelium discoideum and Dictyostelium purpureum.</title>
        <authorList>
            <consortium name="US DOE Joint Genome Institute (JGI-PGF)"/>
            <person name="Sucgang R."/>
            <person name="Kuo A."/>
            <person name="Tian X."/>
            <person name="Salerno W."/>
            <person name="Parikh A."/>
            <person name="Feasley C.L."/>
            <person name="Dalin E."/>
            <person name="Tu H."/>
            <person name="Huang E."/>
            <person name="Barry K."/>
            <person name="Lindquist E."/>
            <person name="Shapiro H."/>
            <person name="Bruce D."/>
            <person name="Schmutz J."/>
            <person name="Salamov A."/>
            <person name="Fey P."/>
            <person name="Gaudet P."/>
            <person name="Anjard C."/>
            <person name="Babu M.M."/>
            <person name="Basu S."/>
            <person name="Bushmanova Y."/>
            <person name="van der Wel H."/>
            <person name="Katoh-Kurasawa M."/>
            <person name="Dinh C."/>
            <person name="Coutinho P.M."/>
            <person name="Saito T."/>
            <person name="Elias M."/>
            <person name="Schaap P."/>
            <person name="Kay R.R."/>
            <person name="Henrissat B."/>
            <person name="Eichinger L."/>
            <person name="Rivero F."/>
            <person name="Putnam N.H."/>
            <person name="West C.M."/>
            <person name="Loomis W.F."/>
            <person name="Chisholm R.L."/>
            <person name="Shaulsky G."/>
            <person name="Strassmann J.E."/>
            <person name="Queller D.C."/>
            <person name="Kuspa A."/>
            <person name="Grigoriev I.V."/>
        </authorList>
    </citation>
    <scope>NUCLEOTIDE SEQUENCE [LARGE SCALE GENOMIC DNA]</scope>
    <source>
        <strain evidence="6">QSDP1</strain>
    </source>
</reference>
<dbReference type="GeneID" id="10501845"/>
<dbReference type="GO" id="GO:0005739">
    <property type="term" value="C:mitochondrion"/>
    <property type="evidence" value="ECO:0007669"/>
    <property type="project" value="EnsemblProtists"/>
</dbReference>
<evidence type="ECO:0000313" key="5">
    <source>
        <dbReference type="EMBL" id="EGC35059.1"/>
    </source>
</evidence>
<evidence type="ECO:0000256" key="1">
    <source>
        <dbReference type="ARBA" id="ARBA00022737"/>
    </source>
</evidence>
<keyword evidence="6" id="KW-1185">Reference proteome</keyword>
<sequence>MMQNFKIYKINYRNLINNIILNSSIRNNCNSNNLYRLFSTSTSTNTGTEIIKNNGKLKQHHPKQTNTKPIKSNQPSENEESGSDQIVQKKKYNNQHIMIRAPEDRSLSQKQYFEKLAERGDIEKMEDLLKLMPQKRTLYAYEKLILACSKRGNFNLSYKFYNQMKKDQVKPSVYVFGTLLNTCTTATGIDSKIIEERINKIFEDIAKYEVEVSVNIFNILMKSLIQLGKNQEAISFIDRLKSIGVKPDITTFTTWVIAQSEKIKAEYQLDIKGKDILEEIRTSKNSQRLDEIRSEGNKQIDHFLNIIKEAKKNQVSPDRYFINTILNACKHTLNPEGVFYVWKILQENKYTQHLNADTRTYDILVSTCNNINDIDKAIELTTEIFNRSIRPDIHLVNNLYRVCLRIASMNSIKKRDQYDVDKLIDNIINYMASYNLFPNEESFSILISTYSKLGKHNKVYELLTEMKELGIKPTVKHYSGIITSFSSDVGKCLEIFKVIVSQNIIATPDFIINMQKIMKRGNDSQIEAFRDLIITHDQYSHFKKDKKGKENK</sequence>
<feature type="compositionally biased region" description="Polar residues" evidence="3">
    <location>
        <begin position="64"/>
        <end position="76"/>
    </location>
</feature>
<dbReference type="OMA" id="QCTKPES"/>
<feature type="repeat" description="PPR" evidence="2">
    <location>
        <begin position="137"/>
        <end position="171"/>
    </location>
</feature>
<proteinExistence type="predicted"/>
<dbReference type="FunFam" id="1.25.40.10:FF:003132">
    <property type="entry name" value="Uncharacterized protein"/>
    <property type="match status" value="1"/>
</dbReference>
<dbReference type="InterPro" id="IPR002885">
    <property type="entry name" value="PPR_rpt"/>
</dbReference>
<protein>
    <recommendedName>
        <fullName evidence="4">PROP1-like PPR domain-containing protein</fullName>
    </recommendedName>
</protein>
<dbReference type="InterPro" id="IPR011990">
    <property type="entry name" value="TPR-like_helical_dom_sf"/>
</dbReference>
<dbReference type="GO" id="GO:0019954">
    <property type="term" value="P:asexual reproduction"/>
    <property type="evidence" value="ECO:0007669"/>
    <property type="project" value="EnsemblProtists"/>
</dbReference>
<dbReference type="VEuPathDB" id="AmoebaDB:DICPUDRAFT_152635"/>
<feature type="repeat" description="PPR" evidence="2">
    <location>
        <begin position="213"/>
        <end position="247"/>
    </location>
</feature>
<feature type="repeat" description="PPR" evidence="2">
    <location>
        <begin position="357"/>
        <end position="391"/>
    </location>
</feature>